<accession>A0ABC9TXL2</accession>
<name>A0ABC9TXL2_CLOSY</name>
<reference evidence="1 2" key="1">
    <citation type="submission" date="2013-07" db="EMBL/GenBank/DDBJ databases">
        <authorList>
            <person name="Weinstock G."/>
            <person name="Sodergren E."/>
            <person name="Wylie T."/>
            <person name="Fulton L."/>
            <person name="Fulton R."/>
            <person name="Fronick C."/>
            <person name="O'Laughlin M."/>
            <person name="Godfrey J."/>
            <person name="Miner T."/>
            <person name="Herter B."/>
            <person name="Appelbaum E."/>
            <person name="Cordes M."/>
            <person name="Lek S."/>
            <person name="Wollam A."/>
            <person name="Pepin K.H."/>
            <person name="Palsikar V.B."/>
            <person name="Mitreva M."/>
            <person name="Wilson R.K."/>
        </authorList>
    </citation>
    <scope>NUCLEOTIDE SEQUENCE [LARGE SCALE GENOMIC DNA]</scope>
    <source>
        <strain evidence="1 2">ATCC 14940</strain>
    </source>
</reference>
<proteinExistence type="predicted"/>
<dbReference type="AlphaFoldDB" id="A0ABC9TXL2"/>
<sequence length="69" mass="7242">MKSTLGGIFTADKSGKGAAAGSTRRLFIDGGDLCAERAAAVGNYAAEAVRRRRGIPRAGFFLAERLEIV</sequence>
<evidence type="ECO:0000313" key="2">
    <source>
        <dbReference type="Proteomes" id="UP000016491"/>
    </source>
</evidence>
<protein>
    <submittedName>
        <fullName evidence="1">Uncharacterized protein</fullName>
    </submittedName>
</protein>
<comment type="caution">
    <text evidence="1">The sequence shown here is derived from an EMBL/GenBank/DDBJ whole genome shotgun (WGS) entry which is preliminary data.</text>
</comment>
<dbReference type="EMBL" id="AWSU01000189">
    <property type="protein sequence ID" value="ERI76765.1"/>
    <property type="molecule type" value="Genomic_DNA"/>
</dbReference>
<evidence type="ECO:0000313" key="1">
    <source>
        <dbReference type="EMBL" id="ERI76765.1"/>
    </source>
</evidence>
<gene>
    <name evidence="1" type="ORF">CLOSYM_02422</name>
</gene>
<organism evidence="1 2">
    <name type="scientific">[Clostridium] symbiosum ATCC 14940</name>
    <dbReference type="NCBI Taxonomy" id="411472"/>
    <lineage>
        <taxon>Bacteria</taxon>
        <taxon>Bacillati</taxon>
        <taxon>Bacillota</taxon>
        <taxon>Clostridia</taxon>
        <taxon>Lachnospirales</taxon>
        <taxon>Lachnospiraceae</taxon>
        <taxon>Otoolea</taxon>
    </lineage>
</organism>
<dbReference type="Proteomes" id="UP000016491">
    <property type="component" value="Unassembled WGS sequence"/>
</dbReference>